<keyword evidence="1" id="KW-0812">Transmembrane</keyword>
<protein>
    <submittedName>
        <fullName evidence="2">Uncharacterized protein</fullName>
    </submittedName>
</protein>
<dbReference type="EMBL" id="LXQA010825875">
    <property type="protein sequence ID" value="MCI72821.1"/>
    <property type="molecule type" value="Genomic_DNA"/>
</dbReference>
<evidence type="ECO:0000313" key="2">
    <source>
        <dbReference type="EMBL" id="MCI72821.1"/>
    </source>
</evidence>
<evidence type="ECO:0000256" key="1">
    <source>
        <dbReference type="SAM" id="Phobius"/>
    </source>
</evidence>
<keyword evidence="1" id="KW-0472">Membrane</keyword>
<comment type="caution">
    <text evidence="2">The sequence shown here is derived from an EMBL/GenBank/DDBJ whole genome shotgun (WGS) entry which is preliminary data.</text>
</comment>
<sequence length="73" mass="7906">VVVHVLVGVVLVDLVVLVEIQIVVVVVEVQIVVVVVVVEVQKMVSFHEKKVCSAKGFGLRCCSRNVRSGTCFS</sequence>
<proteinExistence type="predicted"/>
<dbReference type="Proteomes" id="UP000265520">
    <property type="component" value="Unassembled WGS sequence"/>
</dbReference>
<organism evidence="2 3">
    <name type="scientific">Trifolium medium</name>
    <dbReference type="NCBI Taxonomy" id="97028"/>
    <lineage>
        <taxon>Eukaryota</taxon>
        <taxon>Viridiplantae</taxon>
        <taxon>Streptophyta</taxon>
        <taxon>Embryophyta</taxon>
        <taxon>Tracheophyta</taxon>
        <taxon>Spermatophyta</taxon>
        <taxon>Magnoliopsida</taxon>
        <taxon>eudicotyledons</taxon>
        <taxon>Gunneridae</taxon>
        <taxon>Pentapetalae</taxon>
        <taxon>rosids</taxon>
        <taxon>fabids</taxon>
        <taxon>Fabales</taxon>
        <taxon>Fabaceae</taxon>
        <taxon>Papilionoideae</taxon>
        <taxon>50 kb inversion clade</taxon>
        <taxon>NPAAA clade</taxon>
        <taxon>Hologalegina</taxon>
        <taxon>IRL clade</taxon>
        <taxon>Trifolieae</taxon>
        <taxon>Trifolium</taxon>
    </lineage>
</organism>
<evidence type="ECO:0000313" key="3">
    <source>
        <dbReference type="Proteomes" id="UP000265520"/>
    </source>
</evidence>
<feature type="non-terminal residue" evidence="2">
    <location>
        <position position="1"/>
    </location>
</feature>
<accession>A0A392UGY3</accession>
<keyword evidence="1" id="KW-1133">Transmembrane helix</keyword>
<keyword evidence="3" id="KW-1185">Reference proteome</keyword>
<name>A0A392UGY3_9FABA</name>
<reference evidence="2 3" key="1">
    <citation type="journal article" date="2018" name="Front. Plant Sci.">
        <title>Red Clover (Trifolium pratense) and Zigzag Clover (T. medium) - A Picture of Genomic Similarities and Differences.</title>
        <authorList>
            <person name="Dluhosova J."/>
            <person name="Istvanek J."/>
            <person name="Nedelnik J."/>
            <person name="Repkova J."/>
        </authorList>
    </citation>
    <scope>NUCLEOTIDE SEQUENCE [LARGE SCALE GENOMIC DNA]</scope>
    <source>
        <strain evidence="3">cv. 10/8</strain>
        <tissue evidence="2">Leaf</tissue>
    </source>
</reference>
<dbReference type="AlphaFoldDB" id="A0A392UGY3"/>
<feature type="transmembrane region" description="Helical" evidence="1">
    <location>
        <begin position="20"/>
        <end position="40"/>
    </location>
</feature>